<organism evidence="1 2">
    <name type="scientific">Melipona bicolor</name>
    <dbReference type="NCBI Taxonomy" id="60889"/>
    <lineage>
        <taxon>Eukaryota</taxon>
        <taxon>Metazoa</taxon>
        <taxon>Ecdysozoa</taxon>
        <taxon>Arthropoda</taxon>
        <taxon>Hexapoda</taxon>
        <taxon>Insecta</taxon>
        <taxon>Pterygota</taxon>
        <taxon>Neoptera</taxon>
        <taxon>Endopterygota</taxon>
        <taxon>Hymenoptera</taxon>
        <taxon>Apocrita</taxon>
        <taxon>Aculeata</taxon>
        <taxon>Apoidea</taxon>
        <taxon>Anthophila</taxon>
        <taxon>Apidae</taxon>
        <taxon>Melipona</taxon>
    </lineage>
</organism>
<protein>
    <submittedName>
        <fullName evidence="1">Uncharacterized protein</fullName>
    </submittedName>
</protein>
<keyword evidence="2" id="KW-1185">Reference proteome</keyword>
<dbReference type="AlphaFoldDB" id="A0AA40FN44"/>
<gene>
    <name evidence="1" type="ORF">K0M31_009466</name>
</gene>
<dbReference type="Proteomes" id="UP001177670">
    <property type="component" value="Unassembled WGS sequence"/>
</dbReference>
<evidence type="ECO:0000313" key="1">
    <source>
        <dbReference type="EMBL" id="KAK1122243.1"/>
    </source>
</evidence>
<proteinExistence type="predicted"/>
<name>A0AA40FN44_9HYME</name>
<dbReference type="EMBL" id="JAHYIQ010000023">
    <property type="protein sequence ID" value="KAK1122243.1"/>
    <property type="molecule type" value="Genomic_DNA"/>
</dbReference>
<sequence length="104" mass="12006">MLPFPLKTYRKWTLISAAFRRSDAYPEWESDGYHGHTWLVQAQFRDLNTFQSSDNPEHFHQDWTPKAKFKPPDKVAASASILLDLAVCSSIVTLQDGKQFLLNH</sequence>
<evidence type="ECO:0000313" key="2">
    <source>
        <dbReference type="Proteomes" id="UP001177670"/>
    </source>
</evidence>
<accession>A0AA40FN44</accession>
<reference evidence="1" key="1">
    <citation type="submission" date="2021-10" db="EMBL/GenBank/DDBJ databases">
        <title>Melipona bicolor Genome sequencing and assembly.</title>
        <authorList>
            <person name="Araujo N.S."/>
            <person name="Arias M.C."/>
        </authorList>
    </citation>
    <scope>NUCLEOTIDE SEQUENCE</scope>
    <source>
        <strain evidence="1">USP_2M_L1-L4_2017</strain>
        <tissue evidence="1">Whole body</tissue>
    </source>
</reference>
<comment type="caution">
    <text evidence="1">The sequence shown here is derived from an EMBL/GenBank/DDBJ whole genome shotgun (WGS) entry which is preliminary data.</text>
</comment>